<dbReference type="CDD" id="cd00093">
    <property type="entry name" value="HTH_XRE"/>
    <property type="match status" value="1"/>
</dbReference>
<dbReference type="PROSITE" id="PS50943">
    <property type="entry name" value="HTH_CROC1"/>
    <property type="match status" value="1"/>
</dbReference>
<dbReference type="Gene3D" id="1.10.260.40">
    <property type="entry name" value="lambda repressor-like DNA-binding domains"/>
    <property type="match status" value="1"/>
</dbReference>
<dbReference type="OrthoDB" id="7365273at2"/>
<dbReference type="RefSeq" id="WP_058092938.1">
    <property type="nucleotide sequence ID" value="NZ_MPKY01000004.1"/>
</dbReference>
<evidence type="ECO:0000259" key="1">
    <source>
        <dbReference type="PROSITE" id="PS50943"/>
    </source>
</evidence>
<gene>
    <name evidence="2" type="ORF">BEE62_18410</name>
</gene>
<protein>
    <recommendedName>
        <fullName evidence="1">HTH cro/C1-type domain-containing protein</fullName>
    </recommendedName>
</protein>
<dbReference type="InterPro" id="IPR010982">
    <property type="entry name" value="Lambda_DNA-bd_dom_sf"/>
</dbReference>
<proteinExistence type="predicted"/>
<dbReference type="Proteomes" id="UP000183986">
    <property type="component" value="Unassembled WGS sequence"/>
</dbReference>
<evidence type="ECO:0000313" key="3">
    <source>
        <dbReference type="Proteomes" id="UP000183986"/>
    </source>
</evidence>
<dbReference type="AlphaFoldDB" id="A0A1M2USG4"/>
<sequence length="118" mass="13439">MPRKKVRNYSLYTKEACRLLGILIRNARKEKRMTIEELAERASTSPNFVRRVEKGGLTGEIGVAFELAFIVGVPLFQPENTGTPNPKYLNYKISEALQKEALLPQSARKPRETVKDDF</sequence>
<dbReference type="Pfam" id="PF01381">
    <property type="entry name" value="HTH_3"/>
    <property type="match status" value="1"/>
</dbReference>
<dbReference type="GO" id="GO:0003677">
    <property type="term" value="F:DNA binding"/>
    <property type="evidence" value="ECO:0007669"/>
    <property type="project" value="InterPro"/>
</dbReference>
<name>A0A1M2USG4_MARNT</name>
<dbReference type="SMART" id="SM00530">
    <property type="entry name" value="HTH_XRE"/>
    <property type="match status" value="1"/>
</dbReference>
<evidence type="ECO:0000313" key="2">
    <source>
        <dbReference type="EMBL" id="OJS98247.1"/>
    </source>
</evidence>
<comment type="caution">
    <text evidence="2">The sequence shown here is derived from an EMBL/GenBank/DDBJ whole genome shotgun (WGS) entry which is preliminary data.</text>
</comment>
<accession>A0A1M2USG4</accession>
<dbReference type="EMBL" id="MPKY01000004">
    <property type="protein sequence ID" value="OJS98247.1"/>
    <property type="molecule type" value="Genomic_DNA"/>
</dbReference>
<feature type="domain" description="HTH cro/C1-type" evidence="1">
    <location>
        <begin position="24"/>
        <end position="55"/>
    </location>
</feature>
<reference evidence="2" key="1">
    <citation type="submission" date="2016-11" db="EMBL/GenBank/DDBJ databases">
        <title>Draft Genome Sequence of Marinobacter hydrocarbonoclasticus strain STW2, a polyaromatic aromatic hydrocarbon degrading and denitrifying bacterium from rhizosphere of Seagrass Enhalus acodoides.</title>
        <authorList>
            <person name="Ling J."/>
            <person name="Dong J."/>
        </authorList>
    </citation>
    <scope>NUCLEOTIDE SEQUENCE [LARGE SCALE GENOMIC DNA]</scope>
    <source>
        <strain evidence="2">STW2</strain>
    </source>
</reference>
<keyword evidence="3" id="KW-1185">Reference proteome</keyword>
<dbReference type="SUPFAM" id="SSF47413">
    <property type="entry name" value="lambda repressor-like DNA-binding domains"/>
    <property type="match status" value="1"/>
</dbReference>
<dbReference type="InterPro" id="IPR001387">
    <property type="entry name" value="Cro/C1-type_HTH"/>
</dbReference>
<organism evidence="2 3">
    <name type="scientific">Marinobacter nauticus</name>
    <name type="common">Marinobacter hydrocarbonoclasticus</name>
    <name type="synonym">Marinobacter aquaeolei</name>
    <dbReference type="NCBI Taxonomy" id="2743"/>
    <lineage>
        <taxon>Bacteria</taxon>
        <taxon>Pseudomonadati</taxon>
        <taxon>Pseudomonadota</taxon>
        <taxon>Gammaproteobacteria</taxon>
        <taxon>Pseudomonadales</taxon>
        <taxon>Marinobacteraceae</taxon>
        <taxon>Marinobacter</taxon>
    </lineage>
</organism>